<dbReference type="Gene3D" id="3.30.710.10">
    <property type="entry name" value="Potassium Channel Kv1.1, Chain A"/>
    <property type="match status" value="1"/>
</dbReference>
<gene>
    <name evidence="3" type="ORF">K444DRAFT_637423</name>
</gene>
<feature type="compositionally biased region" description="Basic and acidic residues" evidence="1">
    <location>
        <begin position="1"/>
        <end position="16"/>
    </location>
</feature>
<organism evidence="3 4">
    <name type="scientific">Hyaloscypha bicolor E</name>
    <dbReference type="NCBI Taxonomy" id="1095630"/>
    <lineage>
        <taxon>Eukaryota</taxon>
        <taxon>Fungi</taxon>
        <taxon>Dikarya</taxon>
        <taxon>Ascomycota</taxon>
        <taxon>Pezizomycotina</taxon>
        <taxon>Leotiomycetes</taxon>
        <taxon>Helotiales</taxon>
        <taxon>Hyaloscyphaceae</taxon>
        <taxon>Hyaloscypha</taxon>
        <taxon>Hyaloscypha bicolor</taxon>
    </lineage>
</organism>
<dbReference type="GeneID" id="36592193"/>
<dbReference type="PROSITE" id="PS50097">
    <property type="entry name" value="BTB"/>
    <property type="match status" value="1"/>
</dbReference>
<feature type="compositionally biased region" description="Basic and acidic residues" evidence="1">
    <location>
        <begin position="23"/>
        <end position="32"/>
    </location>
</feature>
<dbReference type="AlphaFoldDB" id="A0A2J6SN93"/>
<dbReference type="Pfam" id="PF00651">
    <property type="entry name" value="BTB"/>
    <property type="match status" value="1"/>
</dbReference>
<sequence length="269" mass="31208">MPENAKERISGEKDMADYEVEEPEHPRRRESTYHLPTTYSKMSDSSSDSSWPSLAWSNIPIDRYKPDPPRKKGPTFWNSHQLVTLFAGQNKEAKSFLIHKDFACHYSPVLKAALNSNFIEGQTQSYRMEEDNHEAVHLLIHWFYTQVLDTQQPKERLTGKPKDNEDLALIQLWILADKLLIPELQNLVTGRIDSIRRITQAIPTGCLQSVYKDTSAGREPDWFTEHPEDFPHEMLIDFAAVWSRKMQEATKFGLMEETNITDFEVENPE</sequence>
<dbReference type="InterPro" id="IPR000210">
    <property type="entry name" value="BTB/POZ_dom"/>
</dbReference>
<evidence type="ECO:0000313" key="3">
    <source>
        <dbReference type="EMBL" id="PMD52236.1"/>
    </source>
</evidence>
<feature type="domain" description="BTB" evidence="2">
    <location>
        <begin position="81"/>
        <end position="152"/>
    </location>
</feature>
<accession>A0A2J6SN93</accession>
<proteinExistence type="predicted"/>
<dbReference type="SUPFAM" id="SSF54695">
    <property type="entry name" value="POZ domain"/>
    <property type="match status" value="1"/>
</dbReference>
<dbReference type="InParanoid" id="A0A2J6SN93"/>
<protein>
    <recommendedName>
        <fullName evidence="2">BTB domain-containing protein</fullName>
    </recommendedName>
</protein>
<dbReference type="PANTHER" id="PTHR47843">
    <property type="entry name" value="BTB DOMAIN-CONTAINING PROTEIN-RELATED"/>
    <property type="match status" value="1"/>
</dbReference>
<dbReference type="PANTHER" id="PTHR47843:SF2">
    <property type="entry name" value="BTB DOMAIN-CONTAINING PROTEIN"/>
    <property type="match status" value="1"/>
</dbReference>
<name>A0A2J6SN93_9HELO</name>
<dbReference type="EMBL" id="KZ613912">
    <property type="protein sequence ID" value="PMD52236.1"/>
    <property type="molecule type" value="Genomic_DNA"/>
</dbReference>
<dbReference type="Proteomes" id="UP000235371">
    <property type="component" value="Unassembled WGS sequence"/>
</dbReference>
<feature type="compositionally biased region" description="Low complexity" evidence="1">
    <location>
        <begin position="40"/>
        <end position="51"/>
    </location>
</feature>
<evidence type="ECO:0000259" key="2">
    <source>
        <dbReference type="PROSITE" id="PS50097"/>
    </source>
</evidence>
<feature type="region of interest" description="Disordered" evidence="1">
    <location>
        <begin position="1"/>
        <end position="51"/>
    </location>
</feature>
<dbReference type="CDD" id="cd18186">
    <property type="entry name" value="BTB_POZ_ZBTB_KLHL-like"/>
    <property type="match status" value="1"/>
</dbReference>
<evidence type="ECO:0000313" key="4">
    <source>
        <dbReference type="Proteomes" id="UP000235371"/>
    </source>
</evidence>
<keyword evidence="4" id="KW-1185">Reference proteome</keyword>
<reference evidence="3 4" key="1">
    <citation type="submission" date="2016-04" db="EMBL/GenBank/DDBJ databases">
        <title>A degradative enzymes factory behind the ericoid mycorrhizal symbiosis.</title>
        <authorList>
            <consortium name="DOE Joint Genome Institute"/>
            <person name="Martino E."/>
            <person name="Morin E."/>
            <person name="Grelet G."/>
            <person name="Kuo A."/>
            <person name="Kohler A."/>
            <person name="Daghino S."/>
            <person name="Barry K."/>
            <person name="Choi C."/>
            <person name="Cichocki N."/>
            <person name="Clum A."/>
            <person name="Copeland A."/>
            <person name="Hainaut M."/>
            <person name="Haridas S."/>
            <person name="Labutti K."/>
            <person name="Lindquist E."/>
            <person name="Lipzen A."/>
            <person name="Khouja H.-R."/>
            <person name="Murat C."/>
            <person name="Ohm R."/>
            <person name="Olson A."/>
            <person name="Spatafora J."/>
            <person name="Veneault-Fourrey C."/>
            <person name="Henrissat B."/>
            <person name="Grigoriev I."/>
            <person name="Martin F."/>
            <person name="Perotto S."/>
        </authorList>
    </citation>
    <scope>NUCLEOTIDE SEQUENCE [LARGE SCALE GENOMIC DNA]</scope>
    <source>
        <strain evidence="3 4">E</strain>
    </source>
</reference>
<dbReference type="RefSeq" id="XP_024729140.1">
    <property type="nucleotide sequence ID" value="XM_024884116.1"/>
</dbReference>
<dbReference type="InterPro" id="IPR011333">
    <property type="entry name" value="SKP1/BTB/POZ_sf"/>
</dbReference>
<dbReference type="OrthoDB" id="194443at2759"/>
<evidence type="ECO:0000256" key="1">
    <source>
        <dbReference type="SAM" id="MobiDB-lite"/>
    </source>
</evidence>